<feature type="transmembrane region" description="Helical" evidence="6">
    <location>
        <begin position="278"/>
        <end position="297"/>
    </location>
</feature>
<reference evidence="8 9" key="1">
    <citation type="submission" date="2024-02" db="EMBL/GenBank/DDBJ databases">
        <authorList>
            <person name="Daric V."/>
            <person name="Darras S."/>
        </authorList>
    </citation>
    <scope>NUCLEOTIDE SEQUENCE [LARGE SCALE GENOMIC DNA]</scope>
</reference>
<keyword evidence="9" id="KW-1185">Reference proteome</keyword>
<evidence type="ECO:0000256" key="3">
    <source>
        <dbReference type="ARBA" id="ARBA00022692"/>
    </source>
</evidence>
<feature type="transmembrane region" description="Helical" evidence="6">
    <location>
        <begin position="50"/>
        <end position="72"/>
    </location>
</feature>
<evidence type="ECO:0000313" key="8">
    <source>
        <dbReference type="EMBL" id="CAK8689997.1"/>
    </source>
</evidence>
<feature type="transmembrane region" description="Helical" evidence="6">
    <location>
        <begin position="157"/>
        <end position="179"/>
    </location>
</feature>
<evidence type="ECO:0000256" key="2">
    <source>
        <dbReference type="ARBA" id="ARBA00007242"/>
    </source>
</evidence>
<evidence type="ECO:0000256" key="6">
    <source>
        <dbReference type="SAM" id="Phobius"/>
    </source>
</evidence>
<feature type="transmembrane region" description="Helical" evidence="6">
    <location>
        <begin position="199"/>
        <end position="222"/>
    </location>
</feature>
<sequence length="416" mass="46592">MKPVSNKRKVYVKELLLSLTMSQNSSDLSPSNGCHEGIAVEFQYLCSLDAVWGILVIGIAGFGLLLTLLFAVLFSANMKLYVRHQKNRNSAILYFVLLGVFLLFSFSIVFVIQPSLIICVLRRVGIGLAWTVTLASLFVLVTATLKTSYLEEIRCCWLSFAVTCCICVEIIIVVEWNILRPPYPTSDIHFRCEENEYDLLLSLIFNGVLLLMFLISSVISACRKDNRILANHTASSQVVSSLVTSILVILLSAAWSVMLAYGNRAFEKETEWSDPATGMFMVVSGLAILLVMFSPILHTMRKIRQREGDCIPDFEENHPSMARMSYGSSKTRSNYPDHRTCSYGTTEDFERVRNSKQNGEGNAMAMSDLSFIKPTPAKRTGGNNNVDRVRAPTSGHVNHTLELDEEDIWRNQMLGV</sequence>
<dbReference type="Proteomes" id="UP001642483">
    <property type="component" value="Unassembled WGS sequence"/>
</dbReference>
<accession>A0ABP0GF06</accession>
<feature type="transmembrane region" description="Helical" evidence="6">
    <location>
        <begin position="92"/>
        <end position="112"/>
    </location>
</feature>
<dbReference type="InterPro" id="IPR017978">
    <property type="entry name" value="GPCR_3_C"/>
</dbReference>
<gene>
    <name evidence="8" type="ORF">CVLEPA_LOCUS22649</name>
</gene>
<feature type="domain" description="G-protein coupled receptors family 3 profile" evidence="7">
    <location>
        <begin position="86"/>
        <end position="300"/>
    </location>
</feature>
<keyword evidence="5 6" id="KW-0472">Membrane</keyword>
<dbReference type="Pfam" id="PF00003">
    <property type="entry name" value="7tm_3"/>
    <property type="match status" value="1"/>
</dbReference>
<evidence type="ECO:0000256" key="4">
    <source>
        <dbReference type="ARBA" id="ARBA00022989"/>
    </source>
</evidence>
<keyword evidence="4 6" id="KW-1133">Transmembrane helix</keyword>
<dbReference type="PROSITE" id="PS50259">
    <property type="entry name" value="G_PROTEIN_RECEP_F3_4"/>
    <property type="match status" value="1"/>
</dbReference>
<comment type="caution">
    <text evidence="8">The sequence shown here is derived from an EMBL/GenBank/DDBJ whole genome shotgun (WGS) entry which is preliminary data.</text>
</comment>
<comment type="subcellular location">
    <subcellularLocation>
        <location evidence="1">Membrane</location>
        <topology evidence="1">Multi-pass membrane protein</topology>
    </subcellularLocation>
</comment>
<dbReference type="InterPro" id="IPR051753">
    <property type="entry name" value="RA-inducible_GPCR3"/>
</dbReference>
<evidence type="ECO:0000256" key="1">
    <source>
        <dbReference type="ARBA" id="ARBA00004141"/>
    </source>
</evidence>
<organism evidence="8 9">
    <name type="scientific">Clavelina lepadiformis</name>
    <name type="common">Light-bulb sea squirt</name>
    <name type="synonym">Ascidia lepadiformis</name>
    <dbReference type="NCBI Taxonomy" id="159417"/>
    <lineage>
        <taxon>Eukaryota</taxon>
        <taxon>Metazoa</taxon>
        <taxon>Chordata</taxon>
        <taxon>Tunicata</taxon>
        <taxon>Ascidiacea</taxon>
        <taxon>Aplousobranchia</taxon>
        <taxon>Clavelinidae</taxon>
        <taxon>Clavelina</taxon>
    </lineage>
</organism>
<proteinExistence type="inferred from homology"/>
<feature type="transmembrane region" description="Helical" evidence="6">
    <location>
        <begin position="124"/>
        <end position="145"/>
    </location>
</feature>
<comment type="similarity">
    <text evidence="2">Belongs to the G-protein coupled receptor 3 family.</text>
</comment>
<feature type="transmembrane region" description="Helical" evidence="6">
    <location>
        <begin position="234"/>
        <end position="258"/>
    </location>
</feature>
<keyword evidence="3 6" id="KW-0812">Transmembrane</keyword>
<protein>
    <recommendedName>
        <fullName evidence="7">G-protein coupled receptors family 3 profile domain-containing protein</fullName>
    </recommendedName>
</protein>
<dbReference type="EMBL" id="CAWYQH010000112">
    <property type="protein sequence ID" value="CAK8689997.1"/>
    <property type="molecule type" value="Genomic_DNA"/>
</dbReference>
<evidence type="ECO:0000259" key="7">
    <source>
        <dbReference type="PROSITE" id="PS50259"/>
    </source>
</evidence>
<evidence type="ECO:0000256" key="5">
    <source>
        <dbReference type="ARBA" id="ARBA00023136"/>
    </source>
</evidence>
<dbReference type="PANTHER" id="PTHR14511:SF14">
    <property type="entry name" value="G-PROTEIN COUPLED RECEPTOR FAMILY C GROUP 5 MEMBER B-LIKE"/>
    <property type="match status" value="1"/>
</dbReference>
<evidence type="ECO:0000313" key="9">
    <source>
        <dbReference type="Proteomes" id="UP001642483"/>
    </source>
</evidence>
<dbReference type="PANTHER" id="PTHR14511">
    <property type="entry name" value="G PROTEIN COUPLED RECEPTOR, CLASS C, GROUP 5"/>
    <property type="match status" value="1"/>
</dbReference>
<name>A0ABP0GF06_CLALP</name>